<name>A0A9W7CGW7_9STRA</name>
<proteinExistence type="predicted"/>
<accession>A0A9W7CGW7</accession>
<reference evidence="3" key="1">
    <citation type="journal article" date="2023" name="Commun. Biol.">
        <title>Genome analysis of Parmales, the sister group of diatoms, reveals the evolutionary specialization of diatoms from phago-mixotrophs to photoautotrophs.</title>
        <authorList>
            <person name="Ban H."/>
            <person name="Sato S."/>
            <person name="Yoshikawa S."/>
            <person name="Yamada K."/>
            <person name="Nakamura Y."/>
            <person name="Ichinomiya M."/>
            <person name="Sato N."/>
            <person name="Blanc-Mathieu R."/>
            <person name="Endo H."/>
            <person name="Kuwata A."/>
            <person name="Ogata H."/>
        </authorList>
    </citation>
    <scope>NUCLEOTIDE SEQUENCE [LARGE SCALE GENOMIC DNA]</scope>
    <source>
        <strain evidence="3">NIES 3700</strain>
    </source>
</reference>
<comment type="caution">
    <text evidence="2">The sequence shown here is derived from an EMBL/GenBank/DDBJ whole genome shotgun (WGS) entry which is preliminary data.</text>
</comment>
<evidence type="ECO:0000313" key="3">
    <source>
        <dbReference type="Proteomes" id="UP001165122"/>
    </source>
</evidence>
<sequence>MRCPLIDCSGRCLPSAPSQFLEISSLWADDVCDDGVSTLFNFNCEVYGYDGGVCGGRQQRRGGREREQGVPKDGEDYWGYVEKRKEGYGEDVGKGGVKEEEAEEVLERLKVEGWKHRLSGLSSKFKGVVEESRGKRGKNGGSKYPTRVNPPTNAKELVWEKKKEIKRIQKEYNGLTEDQKRVMIGKLTKEIHEIYKGNHEFKGGGGEERRLAGEDGPGSTLGKSVHNGRGKPARYYDPKEYHNDDEEEEL</sequence>
<evidence type="ECO:0000256" key="1">
    <source>
        <dbReference type="SAM" id="MobiDB-lite"/>
    </source>
</evidence>
<dbReference type="OrthoDB" id="10419864at2759"/>
<keyword evidence="3" id="KW-1185">Reference proteome</keyword>
<feature type="region of interest" description="Disordered" evidence="1">
    <location>
        <begin position="196"/>
        <end position="250"/>
    </location>
</feature>
<dbReference type="AlphaFoldDB" id="A0A9W7CGW7"/>
<dbReference type="Proteomes" id="UP001165122">
    <property type="component" value="Unassembled WGS sequence"/>
</dbReference>
<gene>
    <name evidence="2" type="ORF">TrLO_g4662</name>
</gene>
<protein>
    <submittedName>
        <fullName evidence="2">Uncharacterized protein</fullName>
    </submittedName>
</protein>
<organism evidence="2 3">
    <name type="scientific">Triparma laevis f. longispina</name>
    <dbReference type="NCBI Taxonomy" id="1714387"/>
    <lineage>
        <taxon>Eukaryota</taxon>
        <taxon>Sar</taxon>
        <taxon>Stramenopiles</taxon>
        <taxon>Ochrophyta</taxon>
        <taxon>Bolidophyceae</taxon>
        <taxon>Parmales</taxon>
        <taxon>Triparmaceae</taxon>
        <taxon>Triparma</taxon>
    </lineage>
</organism>
<feature type="compositionally biased region" description="Basic and acidic residues" evidence="1">
    <location>
        <begin position="196"/>
        <end position="213"/>
    </location>
</feature>
<evidence type="ECO:0000313" key="2">
    <source>
        <dbReference type="EMBL" id="GMI08478.1"/>
    </source>
</evidence>
<feature type="region of interest" description="Disordered" evidence="1">
    <location>
        <begin position="129"/>
        <end position="151"/>
    </location>
</feature>
<dbReference type="EMBL" id="BRXW01000123">
    <property type="protein sequence ID" value="GMI08478.1"/>
    <property type="molecule type" value="Genomic_DNA"/>
</dbReference>